<organism evidence="2 3">
    <name type="scientific">Blepharisma stoltei</name>
    <dbReference type="NCBI Taxonomy" id="1481888"/>
    <lineage>
        <taxon>Eukaryota</taxon>
        <taxon>Sar</taxon>
        <taxon>Alveolata</taxon>
        <taxon>Ciliophora</taxon>
        <taxon>Postciliodesmatophora</taxon>
        <taxon>Heterotrichea</taxon>
        <taxon>Heterotrichida</taxon>
        <taxon>Blepharismidae</taxon>
        <taxon>Blepharisma</taxon>
    </lineage>
</organism>
<dbReference type="Gene3D" id="1.25.40.20">
    <property type="entry name" value="Ankyrin repeat-containing domain"/>
    <property type="match status" value="1"/>
</dbReference>
<keyword evidence="3" id="KW-1185">Reference proteome</keyword>
<dbReference type="SUPFAM" id="SSF48403">
    <property type="entry name" value="Ankyrin repeat"/>
    <property type="match status" value="1"/>
</dbReference>
<accession>A0AAU9I7H9</accession>
<gene>
    <name evidence="2" type="ORF">BSTOLATCC_MIC130</name>
</gene>
<feature type="region of interest" description="Disordered" evidence="1">
    <location>
        <begin position="1"/>
        <end position="21"/>
    </location>
</feature>
<proteinExistence type="predicted"/>
<evidence type="ECO:0000313" key="2">
    <source>
        <dbReference type="EMBL" id="CAG9309915.1"/>
    </source>
</evidence>
<protein>
    <submittedName>
        <fullName evidence="2">Uncharacterized protein</fullName>
    </submittedName>
</protein>
<dbReference type="AlphaFoldDB" id="A0AAU9I7H9"/>
<dbReference type="Proteomes" id="UP001162131">
    <property type="component" value="Unassembled WGS sequence"/>
</dbReference>
<dbReference type="InterPro" id="IPR036770">
    <property type="entry name" value="Ankyrin_rpt-contain_sf"/>
</dbReference>
<evidence type="ECO:0000256" key="1">
    <source>
        <dbReference type="SAM" id="MobiDB-lite"/>
    </source>
</evidence>
<sequence>MGLSNSKDSHSEVNSGVTSQLSEALRTSNSSRIREIITENNININELVFTVNDIEMTPLMYVAAFDKAKLIPYLVREMHADVNRDYKGNTVLTFCIINNLSAGFYETVQMQETNLNQCTSQGKYAIVEASRQGKDPAYFIGLANKGASCEPLRNLPGSFQMIREALEHLPNSNN</sequence>
<reference evidence="2" key="1">
    <citation type="submission" date="2021-09" db="EMBL/GenBank/DDBJ databases">
        <authorList>
            <consortium name="AG Swart"/>
            <person name="Singh M."/>
            <person name="Singh A."/>
            <person name="Seah K."/>
            <person name="Emmerich C."/>
        </authorList>
    </citation>
    <scope>NUCLEOTIDE SEQUENCE</scope>
    <source>
        <strain evidence="2">ATCC30299</strain>
    </source>
</reference>
<dbReference type="EMBL" id="CAJZBQ010000001">
    <property type="protein sequence ID" value="CAG9309915.1"/>
    <property type="molecule type" value="Genomic_DNA"/>
</dbReference>
<evidence type="ECO:0000313" key="3">
    <source>
        <dbReference type="Proteomes" id="UP001162131"/>
    </source>
</evidence>
<name>A0AAU9I7H9_9CILI</name>
<comment type="caution">
    <text evidence="2">The sequence shown here is derived from an EMBL/GenBank/DDBJ whole genome shotgun (WGS) entry which is preliminary data.</text>
</comment>